<evidence type="ECO:0000313" key="4">
    <source>
        <dbReference type="EMBL" id="KAK7918634.1"/>
    </source>
</evidence>
<dbReference type="InterPro" id="IPR052648">
    <property type="entry name" value="Ser-tRNA(Sec)_kinase"/>
</dbReference>
<dbReference type="PANTHER" id="PTHR20873:SF0">
    <property type="entry name" value="L-SERYL-TRNA(SEC) KINASE"/>
    <property type="match status" value="1"/>
</dbReference>
<dbReference type="AlphaFoldDB" id="A0AAW0PER3"/>
<dbReference type="SUPFAM" id="SSF52540">
    <property type="entry name" value="P-loop containing nucleoside triphosphate hydrolases"/>
    <property type="match status" value="1"/>
</dbReference>
<evidence type="ECO:0000313" key="5">
    <source>
        <dbReference type="Proteomes" id="UP001460270"/>
    </source>
</evidence>
<comment type="caution">
    <text evidence="4">The sequence shown here is derived from an EMBL/GenBank/DDBJ whole genome shotgun (WGS) entry which is preliminary data.</text>
</comment>
<dbReference type="GO" id="GO:0005524">
    <property type="term" value="F:ATP binding"/>
    <property type="evidence" value="ECO:0007669"/>
    <property type="project" value="UniProtKB-KW"/>
</dbReference>
<protein>
    <recommendedName>
        <fullName evidence="6">Phosphoseryl-tRNA kinase</fullName>
    </recommendedName>
</protein>
<evidence type="ECO:0000256" key="2">
    <source>
        <dbReference type="ARBA" id="ARBA00022840"/>
    </source>
</evidence>
<evidence type="ECO:0008006" key="6">
    <source>
        <dbReference type="Google" id="ProtNLM"/>
    </source>
</evidence>
<proteinExistence type="predicted"/>
<dbReference type="InterPro" id="IPR013641">
    <property type="entry name" value="KTI12/PSTK"/>
</dbReference>
<name>A0AAW0PER3_9GOBI</name>
<dbReference type="Pfam" id="PF08433">
    <property type="entry name" value="KTI12"/>
    <property type="match status" value="1"/>
</dbReference>
<dbReference type="Gene3D" id="3.40.50.300">
    <property type="entry name" value="P-loop containing nucleotide triphosphate hydrolases"/>
    <property type="match status" value="1"/>
</dbReference>
<dbReference type="GO" id="GO:0000049">
    <property type="term" value="F:tRNA binding"/>
    <property type="evidence" value="ECO:0007669"/>
    <property type="project" value="TreeGrafter"/>
</dbReference>
<evidence type="ECO:0000256" key="3">
    <source>
        <dbReference type="SAM" id="MobiDB-lite"/>
    </source>
</evidence>
<sequence>MSPRRSSAGEREDEPGEHTEWKQHRQAVLKRIEHFLHSQSSDQSDLPDFCDFINKASWERCVQGLHEKPSLKPAPVVFLLDDNFYYPSMRYEVYQLARKHSLGFCQIFLHCDLETCIRRNQKRAEPVSSEVMEEMERRFEPPNAQKNIWEQNSIRISTTDRLDSADISVGFDLVCAEKPAEPDRRRHRAKGRRLTE</sequence>
<dbReference type="EMBL" id="JBBPFD010000007">
    <property type="protein sequence ID" value="KAK7918634.1"/>
    <property type="molecule type" value="Genomic_DNA"/>
</dbReference>
<accession>A0AAW0PER3</accession>
<dbReference type="InterPro" id="IPR027417">
    <property type="entry name" value="P-loop_NTPase"/>
</dbReference>
<feature type="region of interest" description="Disordered" evidence="3">
    <location>
        <begin position="1"/>
        <end position="23"/>
    </location>
</feature>
<dbReference type="PANTHER" id="PTHR20873">
    <property type="entry name" value="L-SERYL-TRNA(SEC) KINASE"/>
    <property type="match status" value="1"/>
</dbReference>
<dbReference type="Proteomes" id="UP001460270">
    <property type="component" value="Unassembled WGS sequence"/>
</dbReference>
<dbReference type="GO" id="GO:0016301">
    <property type="term" value="F:kinase activity"/>
    <property type="evidence" value="ECO:0007669"/>
    <property type="project" value="TreeGrafter"/>
</dbReference>
<reference evidence="5" key="1">
    <citation type="submission" date="2024-04" db="EMBL/GenBank/DDBJ databases">
        <title>Salinicola lusitanus LLJ914,a marine bacterium isolated from the Okinawa Trough.</title>
        <authorList>
            <person name="Li J."/>
        </authorList>
    </citation>
    <scope>NUCLEOTIDE SEQUENCE [LARGE SCALE GENOMIC DNA]</scope>
</reference>
<gene>
    <name evidence="4" type="ORF">WMY93_009918</name>
</gene>
<keyword evidence="2" id="KW-0067">ATP-binding</keyword>
<evidence type="ECO:0000256" key="1">
    <source>
        <dbReference type="ARBA" id="ARBA00022741"/>
    </source>
</evidence>
<organism evidence="4 5">
    <name type="scientific">Mugilogobius chulae</name>
    <name type="common">yellowstripe goby</name>
    <dbReference type="NCBI Taxonomy" id="88201"/>
    <lineage>
        <taxon>Eukaryota</taxon>
        <taxon>Metazoa</taxon>
        <taxon>Chordata</taxon>
        <taxon>Craniata</taxon>
        <taxon>Vertebrata</taxon>
        <taxon>Euteleostomi</taxon>
        <taxon>Actinopterygii</taxon>
        <taxon>Neopterygii</taxon>
        <taxon>Teleostei</taxon>
        <taxon>Neoteleostei</taxon>
        <taxon>Acanthomorphata</taxon>
        <taxon>Gobiaria</taxon>
        <taxon>Gobiiformes</taxon>
        <taxon>Gobioidei</taxon>
        <taxon>Gobiidae</taxon>
        <taxon>Gobionellinae</taxon>
        <taxon>Mugilogobius</taxon>
    </lineage>
</organism>
<keyword evidence="1" id="KW-0547">Nucleotide-binding</keyword>
<keyword evidence="5" id="KW-1185">Reference proteome</keyword>